<feature type="binding site" evidence="18">
    <location>
        <position position="270"/>
    </location>
    <ligand>
        <name>Zn(2+)</name>
        <dbReference type="ChEBI" id="CHEBI:29105"/>
    </ligand>
</feature>
<dbReference type="SUPFAM" id="SSF56796">
    <property type="entry name" value="Dehydroquinate synthase-like"/>
    <property type="match status" value="1"/>
</dbReference>
<comment type="cofactor">
    <cofactor evidence="2 18">
        <name>NAD(+)</name>
        <dbReference type="ChEBI" id="CHEBI:57540"/>
    </cofactor>
</comment>
<feature type="binding site" evidence="18">
    <location>
        <position position="157"/>
    </location>
    <ligand>
        <name>NAD(+)</name>
        <dbReference type="ChEBI" id="CHEBI:57540"/>
    </ligand>
</feature>
<dbReference type="GO" id="GO:0003856">
    <property type="term" value="F:3-dehydroquinate synthase activity"/>
    <property type="evidence" value="ECO:0007669"/>
    <property type="project" value="UniProtKB-EC"/>
</dbReference>
<proteinExistence type="inferred from homology"/>
<dbReference type="Pfam" id="PF01761">
    <property type="entry name" value="DHQ_synthase"/>
    <property type="match status" value="1"/>
</dbReference>
<protein>
    <recommendedName>
        <fullName evidence="8 18">3-dehydroquinate synthase</fullName>
        <shortName evidence="18">DHQS</shortName>
        <ecNumber evidence="7 18">4.2.3.4</ecNumber>
    </recommendedName>
</protein>
<comment type="subcellular location">
    <subcellularLocation>
        <location evidence="4 18">Cytoplasm</location>
    </subcellularLocation>
</comment>
<gene>
    <name evidence="18 21" type="primary">aroB</name>
    <name evidence="21" type="ORF">P1P91_11785</name>
</gene>
<keyword evidence="12 18" id="KW-0547">Nucleotide-binding</keyword>
<evidence type="ECO:0000256" key="4">
    <source>
        <dbReference type="ARBA" id="ARBA00004496"/>
    </source>
</evidence>
<dbReference type="InterPro" id="IPR030960">
    <property type="entry name" value="DHQS/DOIS_N"/>
</dbReference>
<organism evidence="21 22">
    <name type="scientific">Halomonas piscis</name>
    <dbReference type="NCBI Taxonomy" id="3031727"/>
    <lineage>
        <taxon>Bacteria</taxon>
        <taxon>Pseudomonadati</taxon>
        <taxon>Pseudomonadota</taxon>
        <taxon>Gammaproteobacteria</taxon>
        <taxon>Oceanospirillales</taxon>
        <taxon>Halomonadaceae</taxon>
        <taxon>Halomonas</taxon>
    </lineage>
</organism>
<comment type="catalytic activity">
    <reaction evidence="1 18">
        <text>7-phospho-2-dehydro-3-deoxy-D-arabino-heptonate = 3-dehydroquinate + phosphate</text>
        <dbReference type="Rhea" id="RHEA:21968"/>
        <dbReference type="ChEBI" id="CHEBI:32364"/>
        <dbReference type="ChEBI" id="CHEBI:43474"/>
        <dbReference type="ChEBI" id="CHEBI:58394"/>
        <dbReference type="EC" id="4.2.3.4"/>
    </reaction>
</comment>
<keyword evidence="16 18" id="KW-0456">Lyase</keyword>
<accession>A0ABY9YXB7</accession>
<evidence type="ECO:0000256" key="7">
    <source>
        <dbReference type="ARBA" id="ARBA00013031"/>
    </source>
</evidence>
<keyword evidence="22" id="KW-1185">Reference proteome</keyword>
<evidence type="ECO:0000256" key="15">
    <source>
        <dbReference type="ARBA" id="ARBA00023141"/>
    </source>
</evidence>
<feature type="binding site" evidence="18">
    <location>
        <position position="148"/>
    </location>
    <ligand>
        <name>NAD(+)</name>
        <dbReference type="ChEBI" id="CHEBI:57540"/>
    </ligand>
</feature>
<keyword evidence="14 18" id="KW-0520">NAD</keyword>
<evidence type="ECO:0000256" key="12">
    <source>
        <dbReference type="ARBA" id="ARBA00022741"/>
    </source>
</evidence>
<dbReference type="PANTHER" id="PTHR43622:SF7">
    <property type="entry name" value="3-DEHYDROQUINATE SYNTHASE, CHLOROPLASTIC"/>
    <property type="match status" value="1"/>
</dbReference>
<evidence type="ECO:0000256" key="13">
    <source>
        <dbReference type="ARBA" id="ARBA00022833"/>
    </source>
</evidence>
<dbReference type="Proteomes" id="UP001301869">
    <property type="component" value="Chromosome"/>
</dbReference>
<dbReference type="HAMAP" id="MF_00110">
    <property type="entry name" value="DHQ_synthase"/>
    <property type="match status" value="1"/>
</dbReference>
<dbReference type="EMBL" id="CP119391">
    <property type="protein sequence ID" value="WNK19518.1"/>
    <property type="molecule type" value="Genomic_DNA"/>
</dbReference>
<evidence type="ECO:0000256" key="2">
    <source>
        <dbReference type="ARBA" id="ARBA00001911"/>
    </source>
</evidence>
<evidence type="ECO:0000256" key="16">
    <source>
        <dbReference type="ARBA" id="ARBA00023239"/>
    </source>
</evidence>
<feature type="binding site" evidence="18">
    <location>
        <begin position="111"/>
        <end position="115"/>
    </location>
    <ligand>
        <name>NAD(+)</name>
        <dbReference type="ChEBI" id="CHEBI:57540"/>
    </ligand>
</feature>
<evidence type="ECO:0000256" key="11">
    <source>
        <dbReference type="ARBA" id="ARBA00022723"/>
    </source>
</evidence>
<dbReference type="PIRSF" id="PIRSF001455">
    <property type="entry name" value="DHQ_synth"/>
    <property type="match status" value="1"/>
</dbReference>
<name>A0ABY9YXB7_9GAMM</name>
<dbReference type="CDD" id="cd08195">
    <property type="entry name" value="DHQS"/>
    <property type="match status" value="1"/>
</dbReference>
<feature type="domain" description="3-dehydroquinate synthase C-terminal" evidence="20">
    <location>
        <begin position="187"/>
        <end position="331"/>
    </location>
</feature>
<keyword evidence="9 18" id="KW-0963">Cytoplasm</keyword>
<dbReference type="NCBIfam" id="TIGR01357">
    <property type="entry name" value="aroB"/>
    <property type="match status" value="1"/>
</dbReference>
<evidence type="ECO:0000256" key="3">
    <source>
        <dbReference type="ARBA" id="ARBA00003485"/>
    </source>
</evidence>
<comment type="similarity">
    <text evidence="6 18">Belongs to the sugar phosphate cyclases superfamily. Dehydroquinate synthase family.</text>
</comment>
<dbReference type="RefSeq" id="WP_311882847.1">
    <property type="nucleotide sequence ID" value="NZ_CP119391.1"/>
</dbReference>
<keyword evidence="10 18" id="KW-0028">Amino-acid biosynthesis</keyword>
<evidence type="ECO:0000313" key="21">
    <source>
        <dbReference type="EMBL" id="WNK19518.1"/>
    </source>
</evidence>
<sequence>MKPNDGVLRTLSVALEERSYPIHIGAGLIGSAEAVAPYLAGRQVMIVTNETVAPLYLEALREALPDGLDVRAVVLPDGEGYKSVDYVERIWDALLEAGFNRRCTLIALGGGVIGDMTGFAAASYQRGVAFIQVPTTLLAQVDSSVGGKTGVNHALGKNMIGAFWQPRAVVVDIDTLKTLPARELSAGLAEVVKYGLIRDAAFLGWLEANMAALRACDPETLAWAIARSCEIKAEVVAEDETEQGVRALLNLGHTFGHAIEAEQGYGAWLHGEAVGAGMAMAATLSHRLGWIDAATLARCRAVIEAAGLPVSAPAGMGREAFLAHMRRDKKNLDDELRLILLRAPGDACISSETPAETLNALLDDYPRG</sequence>
<feature type="binding site" evidence="18">
    <location>
        <position position="253"/>
    </location>
    <ligand>
        <name>Zn(2+)</name>
        <dbReference type="ChEBI" id="CHEBI:29105"/>
    </ligand>
</feature>
<dbReference type="Gene3D" id="1.20.1090.10">
    <property type="entry name" value="Dehydroquinate synthase-like - alpha domain"/>
    <property type="match status" value="1"/>
</dbReference>
<evidence type="ECO:0000313" key="22">
    <source>
        <dbReference type="Proteomes" id="UP001301869"/>
    </source>
</evidence>
<reference evidence="21 22" key="1">
    <citation type="submission" date="2023-03" db="EMBL/GenBank/DDBJ databases">
        <title>Halomonas sp. nov., isolated from Korean tranditional fermented seafood 'Jeotgal'.</title>
        <authorList>
            <person name="Kim B."/>
            <person name="Shin N.-R."/>
        </authorList>
    </citation>
    <scope>NUCLEOTIDE SEQUENCE [LARGE SCALE GENOMIC DNA]</scope>
    <source>
        <strain evidence="21 22">SG2L-4</strain>
    </source>
</reference>
<evidence type="ECO:0000256" key="6">
    <source>
        <dbReference type="ARBA" id="ARBA00005412"/>
    </source>
</evidence>
<comment type="pathway">
    <text evidence="5 18">Metabolic intermediate biosynthesis; chorismate biosynthesis; chorismate from D-erythrose 4-phosphate and phosphoenolpyruvate: step 2/7.</text>
</comment>
<keyword evidence="17 18" id="KW-0170">Cobalt</keyword>
<dbReference type="InterPro" id="IPR056179">
    <property type="entry name" value="DHQS_C"/>
</dbReference>
<evidence type="ECO:0000256" key="9">
    <source>
        <dbReference type="ARBA" id="ARBA00022490"/>
    </source>
</evidence>
<keyword evidence="11 18" id="KW-0479">Metal-binding</keyword>
<dbReference type="InterPro" id="IPR030963">
    <property type="entry name" value="DHQ_synth_fam"/>
</dbReference>
<evidence type="ECO:0000256" key="1">
    <source>
        <dbReference type="ARBA" id="ARBA00001393"/>
    </source>
</evidence>
<evidence type="ECO:0000256" key="17">
    <source>
        <dbReference type="ARBA" id="ARBA00023285"/>
    </source>
</evidence>
<dbReference type="Pfam" id="PF24621">
    <property type="entry name" value="DHQS_C"/>
    <property type="match status" value="1"/>
</dbReference>
<evidence type="ECO:0000256" key="8">
    <source>
        <dbReference type="ARBA" id="ARBA00017684"/>
    </source>
</evidence>
<feature type="binding site" evidence="18">
    <location>
        <begin position="175"/>
        <end position="178"/>
    </location>
    <ligand>
        <name>NAD(+)</name>
        <dbReference type="ChEBI" id="CHEBI:57540"/>
    </ligand>
</feature>
<dbReference type="PANTHER" id="PTHR43622">
    <property type="entry name" value="3-DEHYDROQUINATE SYNTHASE"/>
    <property type="match status" value="1"/>
</dbReference>
<evidence type="ECO:0000259" key="19">
    <source>
        <dbReference type="Pfam" id="PF01761"/>
    </source>
</evidence>
<comment type="function">
    <text evidence="3 18">Catalyzes the conversion of 3-deoxy-D-arabino-heptulosonate 7-phosphate (DAHP) to dehydroquinate (DHQ).</text>
</comment>
<evidence type="ECO:0000256" key="14">
    <source>
        <dbReference type="ARBA" id="ARBA00023027"/>
    </source>
</evidence>
<dbReference type="InterPro" id="IPR016037">
    <property type="entry name" value="DHQ_synth_AroB"/>
</dbReference>
<feature type="domain" description="3-dehydroquinate synthase N-terminal" evidence="19">
    <location>
        <begin position="73"/>
        <end position="185"/>
    </location>
</feature>
<evidence type="ECO:0000256" key="10">
    <source>
        <dbReference type="ARBA" id="ARBA00022605"/>
    </source>
</evidence>
<feature type="binding site" evidence="18">
    <location>
        <position position="190"/>
    </location>
    <ligand>
        <name>Zn(2+)</name>
        <dbReference type="ChEBI" id="CHEBI:29105"/>
    </ligand>
</feature>
<keyword evidence="15 18" id="KW-0057">Aromatic amino acid biosynthesis</keyword>
<keyword evidence="13 18" id="KW-0862">Zinc</keyword>
<dbReference type="EC" id="4.2.3.4" evidence="7 18"/>
<evidence type="ECO:0000256" key="18">
    <source>
        <dbReference type="HAMAP-Rule" id="MF_00110"/>
    </source>
</evidence>
<feature type="binding site" evidence="18">
    <location>
        <begin position="77"/>
        <end position="82"/>
    </location>
    <ligand>
        <name>NAD(+)</name>
        <dbReference type="ChEBI" id="CHEBI:57540"/>
    </ligand>
</feature>
<feature type="binding site" evidence="18">
    <location>
        <begin position="135"/>
        <end position="136"/>
    </location>
    <ligand>
        <name>NAD(+)</name>
        <dbReference type="ChEBI" id="CHEBI:57540"/>
    </ligand>
</feature>
<dbReference type="Gene3D" id="3.40.50.1970">
    <property type="match status" value="1"/>
</dbReference>
<dbReference type="InterPro" id="IPR050071">
    <property type="entry name" value="Dehydroquinate_synthase"/>
</dbReference>
<comment type="cofactor">
    <cofactor evidence="18">
        <name>Co(2+)</name>
        <dbReference type="ChEBI" id="CHEBI:48828"/>
    </cofactor>
    <cofactor evidence="18">
        <name>Zn(2+)</name>
        <dbReference type="ChEBI" id="CHEBI:29105"/>
    </cofactor>
    <text evidence="18">Binds 1 divalent metal cation per subunit. Can use either Co(2+) or Zn(2+).</text>
</comment>
<evidence type="ECO:0000256" key="5">
    <source>
        <dbReference type="ARBA" id="ARBA00004661"/>
    </source>
</evidence>
<evidence type="ECO:0000259" key="20">
    <source>
        <dbReference type="Pfam" id="PF24621"/>
    </source>
</evidence>